<organism evidence="2 3">
    <name type="scientific">Hibiscus sabdariffa</name>
    <name type="common">roselle</name>
    <dbReference type="NCBI Taxonomy" id="183260"/>
    <lineage>
        <taxon>Eukaryota</taxon>
        <taxon>Viridiplantae</taxon>
        <taxon>Streptophyta</taxon>
        <taxon>Embryophyta</taxon>
        <taxon>Tracheophyta</taxon>
        <taxon>Spermatophyta</taxon>
        <taxon>Magnoliopsida</taxon>
        <taxon>eudicotyledons</taxon>
        <taxon>Gunneridae</taxon>
        <taxon>Pentapetalae</taxon>
        <taxon>rosids</taxon>
        <taxon>malvids</taxon>
        <taxon>Malvales</taxon>
        <taxon>Malvaceae</taxon>
        <taxon>Malvoideae</taxon>
        <taxon>Hibiscus</taxon>
    </lineage>
</organism>
<dbReference type="Pfam" id="PF13966">
    <property type="entry name" value="zf-RVT"/>
    <property type="match status" value="1"/>
</dbReference>
<reference evidence="2 3" key="1">
    <citation type="journal article" date="2024" name="G3 (Bethesda)">
        <title>Genome assembly of Hibiscus sabdariffa L. provides insights into metabolisms of medicinal natural products.</title>
        <authorList>
            <person name="Kim T."/>
        </authorList>
    </citation>
    <scope>NUCLEOTIDE SEQUENCE [LARGE SCALE GENOMIC DNA]</scope>
    <source>
        <strain evidence="2">TK-2024</strain>
        <tissue evidence="2">Old leaves</tissue>
    </source>
</reference>
<feature type="domain" description="Reverse transcriptase zinc-binding" evidence="1">
    <location>
        <begin position="54"/>
        <end position="140"/>
    </location>
</feature>
<dbReference type="PANTHER" id="PTHR47074">
    <property type="entry name" value="BNAC02G40300D PROTEIN"/>
    <property type="match status" value="1"/>
</dbReference>
<keyword evidence="3" id="KW-1185">Reference proteome</keyword>
<protein>
    <recommendedName>
        <fullName evidence="1">Reverse transcriptase zinc-binding domain-containing protein</fullName>
    </recommendedName>
</protein>
<name>A0ABR2R7K2_9ROSI</name>
<gene>
    <name evidence="2" type="ORF">V6N11_080273</name>
</gene>
<evidence type="ECO:0000313" key="2">
    <source>
        <dbReference type="EMBL" id="KAK9008795.1"/>
    </source>
</evidence>
<proteinExistence type="predicted"/>
<accession>A0ABR2R7K2</accession>
<evidence type="ECO:0000259" key="1">
    <source>
        <dbReference type="Pfam" id="PF13966"/>
    </source>
</evidence>
<dbReference type="InterPro" id="IPR026960">
    <property type="entry name" value="RVT-Znf"/>
</dbReference>
<dbReference type="PANTHER" id="PTHR47074:SF48">
    <property type="entry name" value="POLYNUCLEOTIDYL TRANSFERASE, RIBONUCLEASE H-LIKE SUPERFAMILY PROTEIN"/>
    <property type="match status" value="1"/>
</dbReference>
<sequence length="318" mass="35921">MVADMVTATGEWDSDRLRDLLPSTVLEYMAATPLPLARLGDDVPGWRWDEKRQFQVSSAYAVLMEVGERRHASSWSKIWSLQVPQRVRVFMWITALRRHLTNVERVRRHIASSDVCSLCHGGPKDIDHVLRFCTKACELWRCVLGQEVANNFDEWLHGNITRSLVANVERGEWGMRFSVFCWLLWKRRCSMVLDGDFVERESVLDRGNHFILECKAAYSQLHSVPMAVHRREQWWEGPQRGWVKGNVDAAVNVNDGRAAVGGVFRDESGEIFCRSTSGGGRTCCCGATTVGGSKDGRRVGELVSLGGMEFSTGFLQLL</sequence>
<dbReference type="Proteomes" id="UP001396334">
    <property type="component" value="Unassembled WGS sequence"/>
</dbReference>
<dbReference type="InterPro" id="IPR052929">
    <property type="entry name" value="RNase_H-like_EbsB-rel"/>
</dbReference>
<dbReference type="EMBL" id="JBBPBN010000025">
    <property type="protein sequence ID" value="KAK9008795.1"/>
    <property type="molecule type" value="Genomic_DNA"/>
</dbReference>
<comment type="caution">
    <text evidence="2">The sequence shown here is derived from an EMBL/GenBank/DDBJ whole genome shotgun (WGS) entry which is preliminary data.</text>
</comment>
<evidence type="ECO:0000313" key="3">
    <source>
        <dbReference type="Proteomes" id="UP001396334"/>
    </source>
</evidence>